<protein>
    <submittedName>
        <fullName evidence="3">Uncharacterized protein</fullName>
    </submittedName>
</protein>
<name>A0A1A8VM45_PLAOA</name>
<evidence type="ECO:0000313" key="3">
    <source>
        <dbReference type="EMBL" id="SBS80337.1"/>
    </source>
</evidence>
<keyword evidence="2" id="KW-0732">Signal</keyword>
<feature type="region of interest" description="Disordered" evidence="1">
    <location>
        <begin position="406"/>
        <end position="462"/>
    </location>
</feature>
<feature type="compositionally biased region" description="Basic residues" evidence="1">
    <location>
        <begin position="453"/>
        <end position="462"/>
    </location>
</feature>
<dbReference type="EMBL" id="FLQV01000086">
    <property type="protein sequence ID" value="SBS81037.1"/>
    <property type="molecule type" value="Genomic_DNA"/>
</dbReference>
<dbReference type="EMBL" id="FLQU01000068">
    <property type="protein sequence ID" value="SBS80337.1"/>
    <property type="molecule type" value="Genomic_DNA"/>
</dbReference>
<organism evidence="3 6">
    <name type="scientific">Plasmodium ovale curtisi</name>
    <dbReference type="NCBI Taxonomy" id="864141"/>
    <lineage>
        <taxon>Eukaryota</taxon>
        <taxon>Sar</taxon>
        <taxon>Alveolata</taxon>
        <taxon>Apicomplexa</taxon>
        <taxon>Aconoidasida</taxon>
        <taxon>Haemosporida</taxon>
        <taxon>Plasmodiidae</taxon>
        <taxon>Plasmodium</taxon>
        <taxon>Plasmodium (Plasmodium)</taxon>
    </lineage>
</organism>
<evidence type="ECO:0000256" key="1">
    <source>
        <dbReference type="SAM" id="MobiDB-lite"/>
    </source>
</evidence>
<gene>
    <name evidence="4" type="ORF">POVCU1_004330</name>
    <name evidence="3" type="ORF">POVCU2_0004990</name>
</gene>
<evidence type="ECO:0000313" key="5">
    <source>
        <dbReference type="Proteomes" id="UP000078546"/>
    </source>
</evidence>
<feature type="signal peptide" evidence="2">
    <location>
        <begin position="1"/>
        <end position="20"/>
    </location>
</feature>
<accession>A0A1A8VM45</accession>
<evidence type="ECO:0000256" key="2">
    <source>
        <dbReference type="SAM" id="SignalP"/>
    </source>
</evidence>
<proteinExistence type="predicted"/>
<reference evidence="3" key="1">
    <citation type="submission" date="2016-05" db="EMBL/GenBank/DDBJ databases">
        <authorList>
            <person name="Lavstsen T."/>
            <person name="Jespersen J.S."/>
        </authorList>
    </citation>
    <scope>NUCLEOTIDE SEQUENCE [LARGE SCALE GENOMIC DNA]</scope>
</reference>
<evidence type="ECO:0000313" key="6">
    <source>
        <dbReference type="Proteomes" id="UP000078560"/>
    </source>
</evidence>
<reference evidence="5 6" key="2">
    <citation type="submission" date="2016-05" db="EMBL/GenBank/DDBJ databases">
        <authorList>
            <person name="Naeem Raeece"/>
        </authorList>
    </citation>
    <scope>NUCLEOTIDE SEQUENCE [LARGE SCALE GENOMIC DNA]</scope>
</reference>
<evidence type="ECO:0000313" key="4">
    <source>
        <dbReference type="EMBL" id="SBS81037.1"/>
    </source>
</evidence>
<dbReference type="Proteomes" id="UP000078560">
    <property type="component" value="Unassembled WGS sequence"/>
</dbReference>
<sequence>MLLTLGMVALLLGGQQPCVSFFYEKTVLKKSMEYPFRVYVSKPAQKKSNQLKTKIIINKRKKEENEKKKSYYKNEFKSSPKYKMIEDIVEGYPYELPPISCEKEPFILLKNKIKGEHLKGYELPFGFIEPVKYEILKLIGKICDPFKPLCCYSLTPRLFISKLFSNKYKITYDEFCYKIEYKMTFYMPSYTELYKYEKELLWQQWIAVRNLKEVTPQTDIDDNNRVERILKEDEITLPIVMLKVNSEINNQGIHPSILRMFFNFLNVSKNEKGTEEENTLIRNYAFLKLETIKNKIKNRDYLEGIRPDYLYLMFKEIATKYYNDFNEKNFKKEYNDAINYNDIRQKIISQNSIYKKERKLFSEQTKKTLLKFYDIQLPSFFNEYCKKKKENYKLIQDKIGQMIQNKYKKRKQKRDNTTATTTTELAPVTQSETSSIGDEYAITTTTNEQTETKKKKKKKKKK</sequence>
<dbReference type="Proteomes" id="UP000078546">
    <property type="component" value="Unassembled WGS sequence"/>
</dbReference>
<feature type="chain" id="PRO_5015059521" evidence="2">
    <location>
        <begin position="21"/>
        <end position="462"/>
    </location>
</feature>
<dbReference type="AlphaFoldDB" id="A0A1A8VM45"/>